<dbReference type="AlphaFoldDB" id="A0A6N3B7E9"/>
<evidence type="ECO:0000313" key="1">
    <source>
        <dbReference type="EMBL" id="VYT99801.1"/>
    </source>
</evidence>
<gene>
    <name evidence="1" type="ORF">SLLFYP71_01227</name>
</gene>
<organism evidence="1">
    <name type="scientific">Streptococcus lutetiensis</name>
    <dbReference type="NCBI Taxonomy" id="150055"/>
    <lineage>
        <taxon>Bacteria</taxon>
        <taxon>Bacillati</taxon>
        <taxon>Bacillota</taxon>
        <taxon>Bacilli</taxon>
        <taxon>Lactobacillales</taxon>
        <taxon>Streptococcaceae</taxon>
        <taxon>Streptococcus</taxon>
    </lineage>
</organism>
<accession>A0A6N3B7E9</accession>
<dbReference type="Gene3D" id="2.30.110.10">
    <property type="entry name" value="Electron Transport, Fmn-binding Protein, Chain A"/>
    <property type="match status" value="1"/>
</dbReference>
<name>A0A6N3B7E9_9STRE</name>
<proteinExistence type="predicted"/>
<dbReference type="EMBL" id="CACRUI010000016">
    <property type="protein sequence ID" value="VYT99801.1"/>
    <property type="molecule type" value="Genomic_DNA"/>
</dbReference>
<dbReference type="InterPro" id="IPR012349">
    <property type="entry name" value="Split_barrel_FMN-bd"/>
</dbReference>
<dbReference type="SUPFAM" id="SSF50475">
    <property type="entry name" value="FMN-binding split barrel"/>
    <property type="match status" value="1"/>
</dbReference>
<reference evidence="1" key="1">
    <citation type="submission" date="2019-11" db="EMBL/GenBank/DDBJ databases">
        <authorList>
            <person name="Feng L."/>
        </authorList>
    </citation>
    <scope>NUCLEOTIDE SEQUENCE</scope>
    <source>
        <strain evidence="1">SLutetiensisLFYP71</strain>
    </source>
</reference>
<protein>
    <submittedName>
        <fullName evidence="1">Uncharacterized protein</fullName>
    </submittedName>
</protein>
<sequence>MPEMRRCDREVTDLAEIQAIIEKNMILHLGLFDEEFPYVVLFIMAVNTMKKRINLSFTCMEQGKDINLIGLLKIQKYVFKLKVK</sequence>